<evidence type="ECO:0000313" key="4">
    <source>
        <dbReference type="EMBL" id="MFF4214743.1"/>
    </source>
</evidence>
<name>A0ABW6TQ55_9ACTN</name>
<feature type="domain" description="Methyltransferase" evidence="3">
    <location>
        <begin position="151"/>
        <end position="243"/>
    </location>
</feature>
<sequence length="322" mass="35058">MTIVEERPAIDAGTLVSAELRETIAADVRAKYDHIPEDLAYRGVGQMPAFVAASATSEKPLSPSPLVDDFWHAFVLRTKAYADFCQETFGKFVHHQPGFLDREEHGGGKGLRARTVDAIQAAGYAVDLYWTQYPDHGPGAEVLGAAEKASVLELGCGTGGNLAHLATLGHRAVGVDISPVQLDAARERWGDLPGLELHQRGALDFTSETAERFDAVYSVFGAIWFTDPDQMLPAIRQVLRPGGVLAFSQRPAVEGCYGCQASYINQADAPNPLVVRRWDYTPDMWTDRLKQHGFRYALANEVTPPDGWKTGTLLVRALAPGA</sequence>
<evidence type="ECO:0000259" key="3">
    <source>
        <dbReference type="Pfam" id="PF13649"/>
    </source>
</evidence>
<organism evidence="4 5">
    <name type="scientific">Streptomyces nondiastaticus</name>
    <dbReference type="NCBI Taxonomy" id="3154512"/>
    <lineage>
        <taxon>Bacteria</taxon>
        <taxon>Bacillati</taxon>
        <taxon>Actinomycetota</taxon>
        <taxon>Actinomycetes</taxon>
        <taxon>Kitasatosporales</taxon>
        <taxon>Streptomycetaceae</taxon>
        <taxon>Streptomyces</taxon>
    </lineage>
</organism>
<dbReference type="RefSeq" id="WP_388622772.1">
    <property type="nucleotide sequence ID" value="NZ_JBIAUT010000001.1"/>
</dbReference>
<dbReference type="Pfam" id="PF13649">
    <property type="entry name" value="Methyltransf_25"/>
    <property type="match status" value="1"/>
</dbReference>
<dbReference type="SUPFAM" id="SSF53335">
    <property type="entry name" value="S-adenosyl-L-methionine-dependent methyltransferases"/>
    <property type="match status" value="1"/>
</dbReference>
<dbReference type="GO" id="GO:0032259">
    <property type="term" value="P:methylation"/>
    <property type="evidence" value="ECO:0007669"/>
    <property type="project" value="UniProtKB-KW"/>
</dbReference>
<keyword evidence="2" id="KW-0808">Transferase</keyword>
<dbReference type="PANTHER" id="PTHR43861:SF1">
    <property type="entry name" value="TRANS-ACONITATE 2-METHYLTRANSFERASE"/>
    <property type="match status" value="1"/>
</dbReference>
<proteinExistence type="predicted"/>
<evidence type="ECO:0000313" key="5">
    <source>
        <dbReference type="Proteomes" id="UP001602123"/>
    </source>
</evidence>
<reference evidence="4 5" key="1">
    <citation type="submission" date="2024-10" db="EMBL/GenBank/DDBJ databases">
        <title>The Natural Products Discovery Center: Release of the First 8490 Sequenced Strains for Exploring Actinobacteria Biosynthetic Diversity.</title>
        <authorList>
            <person name="Kalkreuter E."/>
            <person name="Kautsar S.A."/>
            <person name="Yang D."/>
            <person name="Bader C.D."/>
            <person name="Teijaro C.N."/>
            <person name="Fluegel L."/>
            <person name="Davis C.M."/>
            <person name="Simpson J.R."/>
            <person name="Lauterbach L."/>
            <person name="Steele A.D."/>
            <person name="Gui C."/>
            <person name="Meng S."/>
            <person name="Li G."/>
            <person name="Viehrig K."/>
            <person name="Ye F."/>
            <person name="Su P."/>
            <person name="Kiefer A.F."/>
            <person name="Nichols A."/>
            <person name="Cepeda A.J."/>
            <person name="Yan W."/>
            <person name="Fan B."/>
            <person name="Jiang Y."/>
            <person name="Adhikari A."/>
            <person name="Zheng C.-J."/>
            <person name="Schuster L."/>
            <person name="Cowan T.M."/>
            <person name="Smanski M.J."/>
            <person name="Chevrette M.G."/>
            <person name="De Carvalho L.P.S."/>
            <person name="Shen B."/>
        </authorList>
    </citation>
    <scope>NUCLEOTIDE SEQUENCE [LARGE SCALE GENOMIC DNA]</scope>
    <source>
        <strain evidence="4 5">NPDC001650</strain>
    </source>
</reference>
<evidence type="ECO:0000256" key="2">
    <source>
        <dbReference type="ARBA" id="ARBA00022679"/>
    </source>
</evidence>
<protein>
    <submittedName>
        <fullName evidence="4">Methyltransferase domain-containing protein</fullName>
    </submittedName>
</protein>
<dbReference type="Proteomes" id="UP001602123">
    <property type="component" value="Unassembled WGS sequence"/>
</dbReference>
<evidence type="ECO:0000256" key="1">
    <source>
        <dbReference type="ARBA" id="ARBA00022603"/>
    </source>
</evidence>
<dbReference type="Gene3D" id="3.40.50.150">
    <property type="entry name" value="Vaccinia Virus protein VP39"/>
    <property type="match status" value="1"/>
</dbReference>
<accession>A0ABW6TQ55</accession>
<dbReference type="InterPro" id="IPR029063">
    <property type="entry name" value="SAM-dependent_MTases_sf"/>
</dbReference>
<dbReference type="InterPro" id="IPR041698">
    <property type="entry name" value="Methyltransf_25"/>
</dbReference>
<dbReference type="CDD" id="cd02440">
    <property type="entry name" value="AdoMet_MTases"/>
    <property type="match status" value="1"/>
</dbReference>
<dbReference type="EMBL" id="JBIAUT010000001">
    <property type="protein sequence ID" value="MFF4214743.1"/>
    <property type="molecule type" value="Genomic_DNA"/>
</dbReference>
<dbReference type="PANTHER" id="PTHR43861">
    <property type="entry name" value="TRANS-ACONITATE 2-METHYLTRANSFERASE-RELATED"/>
    <property type="match status" value="1"/>
</dbReference>
<comment type="caution">
    <text evidence="4">The sequence shown here is derived from an EMBL/GenBank/DDBJ whole genome shotgun (WGS) entry which is preliminary data.</text>
</comment>
<gene>
    <name evidence="4" type="ORF">ACFYZM_00470</name>
</gene>
<keyword evidence="5" id="KW-1185">Reference proteome</keyword>
<keyword evidence="1 4" id="KW-0489">Methyltransferase</keyword>
<dbReference type="GO" id="GO:0008168">
    <property type="term" value="F:methyltransferase activity"/>
    <property type="evidence" value="ECO:0007669"/>
    <property type="project" value="UniProtKB-KW"/>
</dbReference>